<evidence type="ECO:0000313" key="2">
    <source>
        <dbReference type="EMBL" id="AFP00716.1"/>
    </source>
</evidence>
<feature type="compositionally biased region" description="Basic and acidic residues" evidence="1">
    <location>
        <begin position="257"/>
        <end position="269"/>
    </location>
</feature>
<proteinExistence type="evidence at transcript level"/>
<dbReference type="AlphaFoldDB" id="V9KPW4"/>
<evidence type="ECO:0000256" key="1">
    <source>
        <dbReference type="SAM" id="MobiDB-lite"/>
    </source>
</evidence>
<sequence length="400" mass="44009">LEMSGWSAAGVPPLVVPEDSSLEYSKTDESLWSDSADKQQEDLGERGGSLNLIEEAPSPVDSDPIDGLADLLIASLTQRSESRAEVTEGQRTEADVSAEQEQEQEQEELSTENGLSVVAGQAGSRVRDTGSAILRGQSTDSSRWQDHSVDRSPGFSERQPYSTIVSYHTLHEERGRVPELQTSIAESWKPGFISSQKEAWAGILEQRPLEAGPLANPGEPEAGAGRLGEERVRVRSLRQQYLSLGDSESPLGSSAEDIARVRHSSDQRDSWITLEEGEVDSSEEELDKELGESQSSSDDEEVVTTRVVRRRIIVKGDEVKNIPPESVTEEQFEDEHGNLVTKKVIRKLVGRVAPGDGKQGFVEDLHHEVDMERRADPLVKYTVLQRDVSESKGPMSTSRP</sequence>
<feature type="region of interest" description="Disordered" evidence="1">
    <location>
        <begin position="243"/>
        <end position="302"/>
    </location>
</feature>
<feature type="compositionally biased region" description="Acidic residues" evidence="1">
    <location>
        <begin position="275"/>
        <end position="287"/>
    </location>
</feature>
<feature type="region of interest" description="Disordered" evidence="1">
    <location>
        <begin position="210"/>
        <end position="231"/>
    </location>
</feature>
<protein>
    <submittedName>
        <fullName evidence="2">Ankyrin-1</fullName>
    </submittedName>
</protein>
<name>V9KPW4_CALMI</name>
<feature type="non-terminal residue" evidence="2">
    <location>
        <position position="1"/>
    </location>
</feature>
<dbReference type="EMBL" id="JW868198">
    <property type="protein sequence ID" value="AFP00716.1"/>
    <property type="molecule type" value="mRNA"/>
</dbReference>
<reference evidence="2" key="1">
    <citation type="journal article" date="2014" name="Nature">
        <title>Elephant shark genome provides unique insights into gnathostome evolution.</title>
        <authorList>
            <consortium name="International Elephant Shark Genome Sequencing Consortium"/>
            <person name="Venkatesh B."/>
            <person name="Lee A.P."/>
            <person name="Ravi V."/>
            <person name="Maurya A.K."/>
            <person name="Lian M.M."/>
            <person name="Swann J.B."/>
            <person name="Ohta Y."/>
            <person name="Flajnik M.F."/>
            <person name="Sutoh Y."/>
            <person name="Kasahara M."/>
            <person name="Hoon S."/>
            <person name="Gangu V."/>
            <person name="Roy S.W."/>
            <person name="Irimia M."/>
            <person name="Korzh V."/>
            <person name="Kondrychyn I."/>
            <person name="Lim Z.W."/>
            <person name="Tay B.H."/>
            <person name="Tohari S."/>
            <person name="Kong K.W."/>
            <person name="Ho S."/>
            <person name="Lorente-Galdos B."/>
            <person name="Quilez J."/>
            <person name="Marques-Bonet T."/>
            <person name="Raney B.J."/>
            <person name="Ingham P.W."/>
            <person name="Tay A."/>
            <person name="Hillier L.W."/>
            <person name="Minx P."/>
            <person name="Boehm T."/>
            <person name="Wilson R.K."/>
            <person name="Brenner S."/>
            <person name="Warren W.C."/>
        </authorList>
    </citation>
    <scope>NUCLEOTIDE SEQUENCE</scope>
    <source>
        <tissue evidence="2">Liver</tissue>
    </source>
</reference>
<feature type="compositionally biased region" description="Basic and acidic residues" evidence="1">
    <location>
        <begin position="80"/>
        <end position="94"/>
    </location>
</feature>
<feature type="region of interest" description="Disordered" evidence="1">
    <location>
        <begin position="1"/>
        <end position="160"/>
    </location>
</feature>
<feature type="compositionally biased region" description="Basic and acidic residues" evidence="1">
    <location>
        <begin position="25"/>
        <end position="45"/>
    </location>
</feature>
<accession>V9KPW4</accession>
<feature type="compositionally biased region" description="Acidic residues" evidence="1">
    <location>
        <begin position="96"/>
        <end position="110"/>
    </location>
</feature>
<organism evidence="2">
    <name type="scientific">Callorhinchus milii</name>
    <name type="common">Ghost shark</name>
    <dbReference type="NCBI Taxonomy" id="7868"/>
    <lineage>
        <taxon>Eukaryota</taxon>
        <taxon>Metazoa</taxon>
        <taxon>Chordata</taxon>
        <taxon>Craniata</taxon>
        <taxon>Vertebrata</taxon>
        <taxon>Chondrichthyes</taxon>
        <taxon>Holocephali</taxon>
        <taxon>Chimaeriformes</taxon>
        <taxon>Callorhinchidae</taxon>
        <taxon>Callorhinchus</taxon>
    </lineage>
</organism>